<sequence length="381" mass="44599">RKKEQIEKAKREEQARRRIDEHKRQLAEDERLELELLRREEQEKERRRASEIRRQTFEADVQRRKQELNDKLEKERQRRKEEEREKEIKIRTERALKEKEAKKRKAELLAKKRLLYEKERAASAERMRIMQEKRDMEERLRENLMRRIEERESKWLEKKEKEKKRHGLGGSPHSSISGSPPSPTRGYSPYDTSSSSPKRSMGYISEKKSRDPRRVVSSGDIQQGLKFSSITTRDYYYEDDDGDVDRTGYELSNDPTANIIRPGDLTSRGPTSSSSHPCLFFDASHSYCSSSCSRLTSVTEPPSPEEMIPSGAQSAPAYRISSRKPILGSIIGKKSWKKPGHLITSMPYKKKSKKFDMPDTAQPPRYLRGVLGSRWEQIDKL</sequence>
<feature type="non-terminal residue" evidence="2">
    <location>
        <position position="1"/>
    </location>
</feature>
<feature type="region of interest" description="Disordered" evidence="1">
    <location>
        <begin position="151"/>
        <end position="224"/>
    </location>
</feature>
<protein>
    <submittedName>
        <fullName evidence="2">Uncharacterized protein</fullName>
    </submittedName>
</protein>
<keyword evidence="3" id="KW-1185">Reference proteome</keyword>
<dbReference type="EMBL" id="BQXS01012010">
    <property type="protein sequence ID" value="GKT19039.1"/>
    <property type="molecule type" value="Genomic_DNA"/>
</dbReference>
<feature type="region of interest" description="Disordered" evidence="1">
    <location>
        <begin position="1"/>
        <end position="21"/>
    </location>
</feature>
<comment type="caution">
    <text evidence="2">The sequence shown here is derived from an EMBL/GenBank/DDBJ whole genome shotgun (WGS) entry which is preliminary data.</text>
</comment>
<feature type="region of interest" description="Disordered" evidence="1">
    <location>
        <begin position="237"/>
        <end position="268"/>
    </location>
</feature>
<evidence type="ECO:0000256" key="1">
    <source>
        <dbReference type="SAM" id="MobiDB-lite"/>
    </source>
</evidence>
<feature type="compositionally biased region" description="Basic and acidic residues" evidence="1">
    <location>
        <begin position="205"/>
        <end position="214"/>
    </location>
</feature>
<proteinExistence type="predicted"/>
<accession>A0ABQ5JY51</accession>
<reference evidence="2" key="1">
    <citation type="submission" date="2022-03" db="EMBL/GenBank/DDBJ databases">
        <title>Draft genome sequence of Aduncisulcus paluster, a free-living microaerophilic Fornicata.</title>
        <authorList>
            <person name="Yuyama I."/>
            <person name="Kume K."/>
            <person name="Tamura T."/>
            <person name="Inagaki Y."/>
            <person name="Hashimoto T."/>
        </authorList>
    </citation>
    <scope>NUCLEOTIDE SEQUENCE</scope>
    <source>
        <strain evidence="2">NY0171</strain>
    </source>
</reference>
<feature type="compositionally biased region" description="Basic and acidic residues" evidence="1">
    <location>
        <begin position="151"/>
        <end position="160"/>
    </location>
</feature>
<gene>
    <name evidence="2" type="ORF">ADUPG1_011430</name>
</gene>
<evidence type="ECO:0000313" key="2">
    <source>
        <dbReference type="EMBL" id="GKT19039.1"/>
    </source>
</evidence>
<organism evidence="2 3">
    <name type="scientific">Aduncisulcus paluster</name>
    <dbReference type="NCBI Taxonomy" id="2918883"/>
    <lineage>
        <taxon>Eukaryota</taxon>
        <taxon>Metamonada</taxon>
        <taxon>Carpediemonas-like organisms</taxon>
        <taxon>Aduncisulcus</taxon>
    </lineage>
</organism>
<dbReference type="Proteomes" id="UP001057375">
    <property type="component" value="Unassembled WGS sequence"/>
</dbReference>
<evidence type="ECO:0000313" key="3">
    <source>
        <dbReference type="Proteomes" id="UP001057375"/>
    </source>
</evidence>
<name>A0ABQ5JY51_9EUKA</name>
<feature type="region of interest" description="Disordered" evidence="1">
    <location>
        <begin position="41"/>
        <end position="86"/>
    </location>
</feature>